<accession>A0ABS2RG24</accession>
<dbReference type="PANTHER" id="PTHR35788:SF1">
    <property type="entry name" value="EXPORTED PROTEIN"/>
    <property type="match status" value="1"/>
</dbReference>
<dbReference type="InterPro" id="IPR052913">
    <property type="entry name" value="Glycopeptide_resist_protein"/>
</dbReference>
<reference evidence="3 4" key="1">
    <citation type="submission" date="2021-01" db="EMBL/GenBank/DDBJ databases">
        <title>Sequencing the genomes of 1000 actinobacteria strains.</title>
        <authorList>
            <person name="Klenk H.-P."/>
        </authorList>
    </citation>
    <scope>NUCLEOTIDE SEQUENCE [LARGE SCALE GENOMIC DNA]</scope>
    <source>
        <strain evidence="3 4">DSM 18662</strain>
    </source>
</reference>
<feature type="transmembrane region" description="Helical" evidence="2">
    <location>
        <begin position="39"/>
        <end position="62"/>
    </location>
</feature>
<dbReference type="Pfam" id="PF04294">
    <property type="entry name" value="VanW"/>
    <property type="match status" value="1"/>
</dbReference>
<proteinExistence type="predicted"/>
<dbReference type="Proteomes" id="UP000704762">
    <property type="component" value="Unassembled WGS sequence"/>
</dbReference>
<dbReference type="InterPro" id="IPR007391">
    <property type="entry name" value="Vancomycin_resist_VanW"/>
</dbReference>
<name>A0ABS2RG24_9ACTN</name>
<protein>
    <submittedName>
        <fullName evidence="3">Vancomycin resistance protein YoaR</fullName>
    </submittedName>
</protein>
<keyword evidence="2" id="KW-1133">Transmembrane helix</keyword>
<keyword evidence="4" id="KW-1185">Reference proteome</keyword>
<comment type="caution">
    <text evidence="3">The sequence shown here is derived from an EMBL/GenBank/DDBJ whole genome shotgun (WGS) entry which is preliminary data.</text>
</comment>
<evidence type="ECO:0000313" key="4">
    <source>
        <dbReference type="Proteomes" id="UP000704762"/>
    </source>
</evidence>
<sequence>MSTQKPAHAGSPDDTIVEGPGSFEPEKAPRAKNSRTTRWVGFVIAALVLLGIGLYATGYFVAGDKLPRNAVISGVAVGGLDRQAAVAKLAAQLEDEAAAPITVSINGVKDQVSPGAAGLSIDLQQSVDLAGAGRSLDPRHIWRVLTGGRPSDAVVAVDAPKLKAAVAALAKQHDQRGRNATIAFSGSRIVRGRSVDAVVLDQQAAAEQIKDDYLQPPGVIKLEAAVTEPDITTAEADKVVNSFARPAVAAPITVKAGSAGQFQVTPAMIGSAITFEPRNGTLEPRLDARKLRKNAEPAVSKVEIDKPRDATVRIIHGRPKVLPAVNGTEVSEQSLLKAVWPVLTRSGAARTATVELTGAKAKFTTESARKLGVKEVIGEFTTTYPHADYRNINIGRAAELINNTLLKPGETFSLNQVLGERTRANGFVDGYVISGGVLKKETGGGVSQSATTTYNAMFKAGLKDVEHQPHSLYFPRYPAGREATIYWGSIDLKFQNDTGHGVLVQAFIKRSSPGSLGSITVRMWSTQVWDEIRTPEATRSNFTSGTTRYSQAPDCEYQEPIQGFDADYYRAFIKDGKEVKREKFHWRYSPGDRIICGKDPNG</sequence>
<keyword evidence="2" id="KW-0472">Membrane</keyword>
<gene>
    <name evidence="3" type="ORF">JOE57_000867</name>
</gene>
<evidence type="ECO:0000256" key="2">
    <source>
        <dbReference type="SAM" id="Phobius"/>
    </source>
</evidence>
<dbReference type="RefSeq" id="WP_204916569.1">
    <property type="nucleotide sequence ID" value="NZ_BAAAQP010000011.1"/>
</dbReference>
<organism evidence="3 4">
    <name type="scientific">Microlunatus panaciterrae</name>
    <dbReference type="NCBI Taxonomy" id="400768"/>
    <lineage>
        <taxon>Bacteria</taxon>
        <taxon>Bacillati</taxon>
        <taxon>Actinomycetota</taxon>
        <taxon>Actinomycetes</taxon>
        <taxon>Propionibacteriales</taxon>
        <taxon>Propionibacteriaceae</taxon>
        <taxon>Microlunatus</taxon>
    </lineage>
</organism>
<evidence type="ECO:0000256" key="1">
    <source>
        <dbReference type="SAM" id="MobiDB-lite"/>
    </source>
</evidence>
<evidence type="ECO:0000313" key="3">
    <source>
        <dbReference type="EMBL" id="MBM7797946.1"/>
    </source>
</evidence>
<feature type="region of interest" description="Disordered" evidence="1">
    <location>
        <begin position="1"/>
        <end position="31"/>
    </location>
</feature>
<dbReference type="PANTHER" id="PTHR35788">
    <property type="entry name" value="EXPORTED PROTEIN-RELATED"/>
    <property type="match status" value="1"/>
</dbReference>
<dbReference type="EMBL" id="JAFBCF010000001">
    <property type="protein sequence ID" value="MBM7797946.1"/>
    <property type="molecule type" value="Genomic_DNA"/>
</dbReference>
<keyword evidence="2" id="KW-0812">Transmembrane</keyword>